<name>A0A3N4FYK1_9LACT</name>
<evidence type="ECO:0000313" key="2">
    <source>
        <dbReference type="Proteomes" id="UP000273977"/>
    </source>
</evidence>
<sequence length="62" mass="7313">TVASAPSIFLKLYFLNMMNTIEQFNCLSYLGNQELRKSGKIEKTYTHGSYHRLLVYRDLFTF</sequence>
<proteinExistence type="predicted"/>
<feature type="non-terminal residue" evidence="1">
    <location>
        <position position="1"/>
    </location>
</feature>
<keyword evidence="2" id="KW-1185">Reference proteome</keyword>
<dbReference type="Proteomes" id="UP000273977">
    <property type="component" value="Unassembled WGS sequence"/>
</dbReference>
<comment type="caution">
    <text evidence="1">The sequence shown here is derived from an EMBL/GenBank/DDBJ whole genome shotgun (WGS) entry which is preliminary data.</text>
</comment>
<dbReference type="EMBL" id="RKMG01000085">
    <property type="protein sequence ID" value="RPA55178.1"/>
    <property type="molecule type" value="Genomic_DNA"/>
</dbReference>
<gene>
    <name evidence="1" type="ORF">EF384_09665</name>
</gene>
<evidence type="ECO:0000313" key="1">
    <source>
        <dbReference type="EMBL" id="RPA55178.1"/>
    </source>
</evidence>
<dbReference type="RefSeq" id="WP_233570095.1">
    <property type="nucleotide sequence ID" value="NZ_RKMG01000085.1"/>
</dbReference>
<protein>
    <submittedName>
        <fullName evidence="1">Uncharacterized protein</fullName>
    </submittedName>
</protein>
<reference evidence="1 2" key="1">
    <citation type="submission" date="2018-11" db="EMBL/GenBank/DDBJ databases">
        <title>Aerococcus sp. SJQ22, whole genome shotgun sequence.</title>
        <authorList>
            <person name="Sun L."/>
            <person name="Gao X."/>
            <person name="Chen W."/>
            <person name="Huang K."/>
        </authorList>
    </citation>
    <scope>NUCLEOTIDE SEQUENCE [LARGE SCALE GENOMIC DNA]</scope>
    <source>
        <strain evidence="1 2">SJQ22</strain>
    </source>
</reference>
<dbReference type="AlphaFoldDB" id="A0A3N4FYK1"/>
<organism evidence="1 2">
    <name type="scientific">Aerococcus agrisoli</name>
    <dbReference type="NCBI Taxonomy" id="2487350"/>
    <lineage>
        <taxon>Bacteria</taxon>
        <taxon>Bacillati</taxon>
        <taxon>Bacillota</taxon>
        <taxon>Bacilli</taxon>
        <taxon>Lactobacillales</taxon>
        <taxon>Aerococcaceae</taxon>
        <taxon>Aerococcus</taxon>
    </lineage>
</organism>
<accession>A0A3N4FYK1</accession>